<reference evidence="1" key="1">
    <citation type="submission" date="2019-08" db="EMBL/GenBank/DDBJ databases">
        <authorList>
            <person name="Kucharzyk K."/>
            <person name="Murdoch R.W."/>
            <person name="Higgins S."/>
            <person name="Loffler F."/>
        </authorList>
    </citation>
    <scope>NUCLEOTIDE SEQUENCE</scope>
</reference>
<evidence type="ECO:0000313" key="1">
    <source>
        <dbReference type="EMBL" id="MPN19960.1"/>
    </source>
</evidence>
<name>A0A645G234_9ZZZZ</name>
<sequence length="58" mass="6817">MTQMLPVSHVVFIHRGTPAEHIVTDKKVVQYTDNHRNHTDPQKYARLCVKLPHGHFMR</sequence>
<comment type="caution">
    <text evidence="1">The sequence shown here is derived from an EMBL/GenBank/DDBJ whole genome shotgun (WGS) entry which is preliminary data.</text>
</comment>
<organism evidence="1">
    <name type="scientific">bioreactor metagenome</name>
    <dbReference type="NCBI Taxonomy" id="1076179"/>
    <lineage>
        <taxon>unclassified sequences</taxon>
        <taxon>metagenomes</taxon>
        <taxon>ecological metagenomes</taxon>
    </lineage>
</organism>
<gene>
    <name evidence="1" type="ORF">SDC9_167335</name>
</gene>
<dbReference type="AlphaFoldDB" id="A0A645G234"/>
<dbReference type="EMBL" id="VSSQ01067602">
    <property type="protein sequence ID" value="MPN19960.1"/>
    <property type="molecule type" value="Genomic_DNA"/>
</dbReference>
<proteinExistence type="predicted"/>
<accession>A0A645G234</accession>
<protein>
    <submittedName>
        <fullName evidence="1">Uncharacterized protein</fullName>
    </submittedName>
</protein>